<dbReference type="PANTHER" id="PTHR43553">
    <property type="entry name" value="HEAVY METAL TRANSPORTER"/>
    <property type="match status" value="1"/>
</dbReference>
<dbReference type="Pfam" id="PF00005">
    <property type="entry name" value="ABC_tran"/>
    <property type="match status" value="2"/>
</dbReference>
<dbReference type="PROSITE" id="PS50893">
    <property type="entry name" value="ABC_TRANSPORTER_2"/>
    <property type="match status" value="2"/>
</dbReference>
<evidence type="ECO:0000256" key="10">
    <source>
        <dbReference type="ARBA" id="ARBA00022967"/>
    </source>
</evidence>
<keyword evidence="12" id="KW-0472">Membrane</keyword>
<dbReference type="PANTHER" id="PTHR43553:SF23">
    <property type="entry name" value="ABC TRANSPORTER ATP-BINDING COMPONENT"/>
    <property type="match status" value="1"/>
</dbReference>
<comment type="subcellular location">
    <subcellularLocation>
        <location evidence="2">Cell membrane</location>
        <topology evidence="2">Peripheral membrane protein</topology>
    </subcellularLocation>
    <subcellularLocation>
        <location evidence="1">Membrane</location>
        <topology evidence="1">Multi-pass membrane protein</topology>
    </subcellularLocation>
</comment>
<evidence type="ECO:0000313" key="15">
    <source>
        <dbReference type="EMBL" id="KAL1110016.1"/>
    </source>
</evidence>
<protein>
    <recommendedName>
        <fullName evidence="14">ABC transporter domain-containing protein</fullName>
    </recommendedName>
</protein>
<evidence type="ECO:0000256" key="5">
    <source>
        <dbReference type="ARBA" id="ARBA00022475"/>
    </source>
</evidence>
<accession>A0ABD0XS55</accession>
<evidence type="ECO:0000256" key="1">
    <source>
        <dbReference type="ARBA" id="ARBA00004141"/>
    </source>
</evidence>
<evidence type="ECO:0000256" key="2">
    <source>
        <dbReference type="ARBA" id="ARBA00004202"/>
    </source>
</evidence>
<keyword evidence="16" id="KW-1185">Reference proteome</keyword>
<evidence type="ECO:0000256" key="12">
    <source>
        <dbReference type="ARBA" id="ARBA00023136"/>
    </source>
</evidence>
<dbReference type="Gene3D" id="3.40.50.300">
    <property type="entry name" value="P-loop containing nucleotide triphosphate hydrolases"/>
    <property type="match status" value="2"/>
</dbReference>
<evidence type="ECO:0000256" key="13">
    <source>
        <dbReference type="ARBA" id="ARBA00025157"/>
    </source>
</evidence>
<sequence>MNKVHVPQSVILPVAVAFRFAPTISTELGAIIDAMKVRGITGGSGKAVFHPLRTFEYVLVPMVIRSPSGGGKTTLTRLINGLTPHFYGGQVSGTIRIDGKKVSEWPMWARGEKIGNVFQDPRSQFFASEVAGEIAFGCENFGYDHSMIRERVEESALKTGITPLLNRKLTSLSYGERQKVSIASARATHPEIYVMDEPSANLDMQSTWQFAGLLGKIKNEGSTIVIAEHRLFYLMDIVDRILYIENGSIVKEYTPRQLMALTEKQREKMGLRSPFVPSEFLPDFNIAGGSKGVQIKSASINLGGVQILKDISVAACSGQVLAITGTNGAGKSTVGKLLAGLIKLKSGKVLLNGEAVTEKGRRGRIWYIMQDLDSQLFGESAIDELLIGLDPSQKPRAMEILAKLGLEEFKDTHPQCLSGGQKQRLVLGAALMRKAQVLILDEPTSGLDGRNLRRVASLIKELA</sequence>
<dbReference type="PROSITE" id="PS00211">
    <property type="entry name" value="ABC_TRANSPORTER_1"/>
    <property type="match status" value="1"/>
</dbReference>
<keyword evidence="6" id="KW-0812">Transmembrane</keyword>
<evidence type="ECO:0000256" key="9">
    <source>
        <dbReference type="ARBA" id="ARBA00022840"/>
    </source>
</evidence>
<dbReference type="GO" id="GO:0005524">
    <property type="term" value="F:ATP binding"/>
    <property type="evidence" value="ECO:0007669"/>
    <property type="project" value="UniProtKB-KW"/>
</dbReference>
<comment type="similarity">
    <text evidence="3">Belongs to the ABC transporter superfamily.</text>
</comment>
<evidence type="ECO:0000259" key="14">
    <source>
        <dbReference type="PROSITE" id="PS50893"/>
    </source>
</evidence>
<dbReference type="InterPro" id="IPR003593">
    <property type="entry name" value="AAA+_ATPase"/>
</dbReference>
<dbReference type="InterPro" id="IPR003439">
    <property type="entry name" value="ABC_transporter-like_ATP-bd"/>
</dbReference>
<dbReference type="CDD" id="cd03225">
    <property type="entry name" value="ABC_cobalt_CbiO_domain1"/>
    <property type="match status" value="1"/>
</dbReference>
<keyword evidence="7" id="KW-0677">Repeat</keyword>
<dbReference type="EMBL" id="JBFDAA010000036">
    <property type="protein sequence ID" value="KAL1110016.1"/>
    <property type="molecule type" value="Genomic_DNA"/>
</dbReference>
<comment type="function">
    <text evidence="13">Probably part of an ABC transporter complex. Responsible for energy coupling to the transport system.</text>
</comment>
<gene>
    <name evidence="15" type="ORF">AAG570_014186</name>
</gene>
<feature type="domain" description="ABC transporter" evidence="14">
    <location>
        <begin position="293"/>
        <end position="463"/>
    </location>
</feature>
<dbReference type="InterPro" id="IPR017871">
    <property type="entry name" value="ABC_transporter-like_CS"/>
</dbReference>
<keyword evidence="8" id="KW-0547">Nucleotide-binding</keyword>
<evidence type="ECO:0000313" key="16">
    <source>
        <dbReference type="Proteomes" id="UP001558652"/>
    </source>
</evidence>
<keyword evidence="4" id="KW-0813">Transport</keyword>
<comment type="caution">
    <text evidence="15">The sequence shown here is derived from an EMBL/GenBank/DDBJ whole genome shotgun (WGS) entry which is preliminary data.</text>
</comment>
<keyword evidence="5" id="KW-1003">Cell membrane</keyword>
<evidence type="ECO:0000256" key="3">
    <source>
        <dbReference type="ARBA" id="ARBA00005417"/>
    </source>
</evidence>
<keyword evidence="9" id="KW-0067">ATP-binding</keyword>
<keyword evidence="11" id="KW-1133">Transmembrane helix</keyword>
<dbReference type="AlphaFoldDB" id="A0ABD0XS55"/>
<evidence type="ECO:0000256" key="4">
    <source>
        <dbReference type="ARBA" id="ARBA00022448"/>
    </source>
</evidence>
<dbReference type="SUPFAM" id="SSF52540">
    <property type="entry name" value="P-loop containing nucleoside triphosphate hydrolases"/>
    <property type="match status" value="2"/>
</dbReference>
<dbReference type="InterPro" id="IPR015856">
    <property type="entry name" value="ABC_transpr_CbiO/EcfA_su"/>
</dbReference>
<dbReference type="InterPro" id="IPR027417">
    <property type="entry name" value="P-loop_NTPase"/>
</dbReference>
<dbReference type="Proteomes" id="UP001558652">
    <property type="component" value="Unassembled WGS sequence"/>
</dbReference>
<keyword evidence="10" id="KW-1278">Translocase</keyword>
<evidence type="ECO:0000256" key="11">
    <source>
        <dbReference type="ARBA" id="ARBA00022989"/>
    </source>
</evidence>
<evidence type="ECO:0000256" key="7">
    <source>
        <dbReference type="ARBA" id="ARBA00022737"/>
    </source>
</evidence>
<dbReference type="GO" id="GO:0005886">
    <property type="term" value="C:plasma membrane"/>
    <property type="evidence" value="ECO:0007669"/>
    <property type="project" value="UniProtKB-SubCell"/>
</dbReference>
<proteinExistence type="inferred from homology"/>
<evidence type="ECO:0000256" key="6">
    <source>
        <dbReference type="ARBA" id="ARBA00022692"/>
    </source>
</evidence>
<dbReference type="InterPro" id="IPR003339">
    <property type="entry name" value="ABC/ECF_trnsptr_transmembrane"/>
</dbReference>
<dbReference type="InterPro" id="IPR050095">
    <property type="entry name" value="ECF_ABC_transporter_ATP-bd"/>
</dbReference>
<organism evidence="15 16">
    <name type="scientific">Ranatra chinensis</name>
    <dbReference type="NCBI Taxonomy" id="642074"/>
    <lineage>
        <taxon>Eukaryota</taxon>
        <taxon>Metazoa</taxon>
        <taxon>Ecdysozoa</taxon>
        <taxon>Arthropoda</taxon>
        <taxon>Hexapoda</taxon>
        <taxon>Insecta</taxon>
        <taxon>Pterygota</taxon>
        <taxon>Neoptera</taxon>
        <taxon>Paraneoptera</taxon>
        <taxon>Hemiptera</taxon>
        <taxon>Heteroptera</taxon>
        <taxon>Panheteroptera</taxon>
        <taxon>Nepomorpha</taxon>
        <taxon>Nepidae</taxon>
        <taxon>Ranatrinae</taxon>
        <taxon>Ranatra</taxon>
    </lineage>
</organism>
<dbReference type="CDD" id="cd16914">
    <property type="entry name" value="EcfT"/>
    <property type="match status" value="1"/>
</dbReference>
<dbReference type="SMART" id="SM00382">
    <property type="entry name" value="AAA"/>
    <property type="match status" value="2"/>
</dbReference>
<reference evidence="15 16" key="1">
    <citation type="submission" date="2024-07" db="EMBL/GenBank/DDBJ databases">
        <title>Chromosome-level genome assembly of the water stick insect Ranatra chinensis (Heteroptera: Nepidae).</title>
        <authorList>
            <person name="Liu X."/>
        </authorList>
    </citation>
    <scope>NUCLEOTIDE SEQUENCE [LARGE SCALE GENOMIC DNA]</scope>
    <source>
        <strain evidence="15">Cailab_2021Rc</strain>
        <tissue evidence="15">Muscle</tissue>
    </source>
</reference>
<name>A0ABD0XS55_9HEMI</name>
<feature type="domain" description="ABC transporter" evidence="14">
    <location>
        <begin position="29"/>
        <end position="271"/>
    </location>
</feature>
<evidence type="ECO:0000256" key="8">
    <source>
        <dbReference type="ARBA" id="ARBA00022741"/>
    </source>
</evidence>